<feature type="chain" id="PRO_5045090164" evidence="2">
    <location>
        <begin position="27"/>
        <end position="555"/>
    </location>
</feature>
<dbReference type="SUPFAM" id="SSF52096">
    <property type="entry name" value="ClpP/crotonase"/>
    <property type="match status" value="1"/>
</dbReference>
<accession>A0ABS7Y350</accession>
<dbReference type="InterPro" id="IPR029045">
    <property type="entry name" value="ClpP/crotonase-like_dom_sf"/>
</dbReference>
<proteinExistence type="predicted"/>
<evidence type="ECO:0000256" key="2">
    <source>
        <dbReference type="SAM" id="SignalP"/>
    </source>
</evidence>
<dbReference type="SUPFAM" id="SSF48452">
    <property type="entry name" value="TPR-like"/>
    <property type="match status" value="1"/>
</dbReference>
<dbReference type="EMBL" id="JAIUJS010000003">
    <property type="protein sequence ID" value="MCA0153062.1"/>
    <property type="molecule type" value="Genomic_DNA"/>
</dbReference>
<keyword evidence="4" id="KW-1185">Reference proteome</keyword>
<reference evidence="4" key="1">
    <citation type="submission" date="2023-07" db="EMBL/GenBank/DDBJ databases">
        <authorList>
            <person name="Yue Y."/>
        </authorList>
    </citation>
    <scope>NUCLEOTIDE SEQUENCE [LARGE SCALE GENOMIC DNA]</scope>
    <source>
        <strain evidence="4">2Y89</strain>
    </source>
</reference>
<dbReference type="Proteomes" id="UP001198402">
    <property type="component" value="Unassembled WGS sequence"/>
</dbReference>
<dbReference type="RefSeq" id="WP_224477988.1">
    <property type="nucleotide sequence ID" value="NZ_JAIUJS010000003.1"/>
</dbReference>
<sequence length="555" mass="63155">MKPPINHPLYVIFLVLASLLVVPINAQNATTATEWQEDLRFLQNTVNEKYPFLFKKVSSETFNAEVEKLHEAIPNMQDHEVLVGLARIVALFKYGHTLVGFRGGTVKYHKLPINLYHFKDGVYIEGTHQNHKDILGAKLIAVEGVATEEALQRVKPVFPVENDQFYKAYGVGYLAIPEILHAQGITKSYTQTVTITVEKDGKPFDHTLSSVSPDAMPTNYGYIKQEGEWLSSRIQDVIPNYLKSLDKIYYQEYLPEQKALYIRHSQIQDDPSEDIPTFYAKVFDFIENNDVEKLILDVRLNGGGNNYKNKPIVTGIIKSEKINKPGHLFVIVGRRTFSACQNLINELDNYTNVVFIGEPSGENINFYGDNRRVTLPNSKTPVYLSFAWWQDKPQWENGDATVPHVPVEMTFAEYVANEDPVLEKTLSFNSDGFVLDPMEHLTNLFMTGQMERVKEDAMAMVKDERYAFMDFEDQFNRVAYNMIGGERNSGAVFVMSLTTQAFPNSVLSWNNFGDALRYEKNYEQAKACYNKVIELAPDSPEAKSAQRALDKMNKG</sequence>
<dbReference type="PROSITE" id="PS50005">
    <property type="entry name" value="TPR"/>
    <property type="match status" value="1"/>
</dbReference>
<dbReference type="InterPro" id="IPR019734">
    <property type="entry name" value="TPR_rpt"/>
</dbReference>
<name>A0ABS7Y350_9FLAO</name>
<evidence type="ECO:0000256" key="1">
    <source>
        <dbReference type="PROSITE-ProRule" id="PRU00339"/>
    </source>
</evidence>
<feature type="repeat" description="TPR" evidence="1">
    <location>
        <begin position="506"/>
        <end position="539"/>
    </location>
</feature>
<protein>
    <submittedName>
        <fullName evidence="3">Tetratricopeptide repeat protein</fullName>
    </submittedName>
</protein>
<keyword evidence="2" id="KW-0732">Signal</keyword>
<evidence type="ECO:0000313" key="3">
    <source>
        <dbReference type="EMBL" id="MCA0153062.1"/>
    </source>
</evidence>
<dbReference type="Gene3D" id="3.90.226.10">
    <property type="entry name" value="2-enoyl-CoA Hydratase, Chain A, domain 1"/>
    <property type="match status" value="1"/>
</dbReference>
<dbReference type="Gene3D" id="1.25.40.10">
    <property type="entry name" value="Tetratricopeptide repeat domain"/>
    <property type="match status" value="1"/>
</dbReference>
<comment type="caution">
    <text evidence="3">The sequence shown here is derived from an EMBL/GenBank/DDBJ whole genome shotgun (WGS) entry which is preliminary data.</text>
</comment>
<organism evidence="3 4">
    <name type="scientific">Winogradskyella vincentii</name>
    <dbReference type="NCBI Taxonomy" id="2877122"/>
    <lineage>
        <taxon>Bacteria</taxon>
        <taxon>Pseudomonadati</taxon>
        <taxon>Bacteroidota</taxon>
        <taxon>Flavobacteriia</taxon>
        <taxon>Flavobacteriales</taxon>
        <taxon>Flavobacteriaceae</taxon>
        <taxon>Winogradskyella</taxon>
    </lineage>
</organism>
<evidence type="ECO:0000313" key="4">
    <source>
        <dbReference type="Proteomes" id="UP001198402"/>
    </source>
</evidence>
<keyword evidence="1" id="KW-0802">TPR repeat</keyword>
<dbReference type="SMART" id="SM00028">
    <property type="entry name" value="TPR"/>
    <property type="match status" value="1"/>
</dbReference>
<feature type="signal peptide" evidence="2">
    <location>
        <begin position="1"/>
        <end position="26"/>
    </location>
</feature>
<gene>
    <name evidence="3" type="ORF">LBV24_07530</name>
</gene>
<dbReference type="InterPro" id="IPR011990">
    <property type="entry name" value="TPR-like_helical_dom_sf"/>
</dbReference>
<dbReference type="Pfam" id="PF13181">
    <property type="entry name" value="TPR_8"/>
    <property type="match status" value="1"/>
</dbReference>